<reference evidence="1 2" key="1">
    <citation type="submission" date="2018-08" db="EMBL/GenBank/DDBJ databases">
        <title>The metabolism and importance of syntrophic acetate oxidation coupled to methane or sulfide production in haloalkaline environments.</title>
        <authorList>
            <person name="Timmers P.H.A."/>
            <person name="Vavourakis C.D."/>
            <person name="Sorokin D.Y."/>
            <person name="Sinninghe Damste J.S."/>
            <person name="Muyzer G."/>
            <person name="Stams A.J.M."/>
            <person name="Plugge C.M."/>
        </authorList>
    </citation>
    <scope>NUCLEOTIDE SEQUENCE [LARGE SCALE GENOMIC DNA]</scope>
    <source>
        <strain evidence="1">MSAO_Arc3</strain>
    </source>
</reference>
<dbReference type="AlphaFoldDB" id="A0A424YNN8"/>
<sequence length="132" mass="15384">MINRLGMNDSINLVLSDGRDVRLKYYTIVHVALQVHPKKDIINHICQNAEKYTKILVRTSDFSFNNNLYGIKTNLCQKDIDCVSANFNCLKYRQEKLTLFINKHMSSENEENCSLSSWNFNNNSSTIDFRNK</sequence>
<name>A0A424YNN8_9EURY</name>
<dbReference type="Gene3D" id="3.40.50.150">
    <property type="entry name" value="Vaccinia Virus protein VP39"/>
    <property type="match status" value="1"/>
</dbReference>
<evidence type="ECO:0000313" key="1">
    <source>
        <dbReference type="EMBL" id="RQD80509.1"/>
    </source>
</evidence>
<organism evidence="1 2">
    <name type="scientific">Methanosalsum natronophilum</name>
    <dbReference type="NCBI Taxonomy" id="768733"/>
    <lineage>
        <taxon>Archaea</taxon>
        <taxon>Methanobacteriati</taxon>
        <taxon>Methanobacteriota</taxon>
        <taxon>Stenosarchaea group</taxon>
        <taxon>Methanomicrobia</taxon>
        <taxon>Methanosarcinales</taxon>
        <taxon>Methanosarcinaceae</taxon>
        <taxon>Methanosalsum</taxon>
    </lineage>
</organism>
<accession>A0A424YNN8</accession>
<dbReference type="EMBL" id="QZAB01000556">
    <property type="protein sequence ID" value="RQD80509.1"/>
    <property type="molecule type" value="Genomic_DNA"/>
</dbReference>
<proteinExistence type="predicted"/>
<comment type="caution">
    <text evidence="1">The sequence shown here is derived from an EMBL/GenBank/DDBJ whole genome shotgun (WGS) entry which is preliminary data.</text>
</comment>
<gene>
    <name evidence="1" type="ORF">D5R95_08740</name>
</gene>
<protein>
    <submittedName>
        <fullName evidence="1">Uncharacterized protein</fullName>
    </submittedName>
</protein>
<dbReference type="Proteomes" id="UP000284763">
    <property type="component" value="Unassembled WGS sequence"/>
</dbReference>
<evidence type="ECO:0000313" key="2">
    <source>
        <dbReference type="Proteomes" id="UP000284763"/>
    </source>
</evidence>
<dbReference type="InterPro" id="IPR029063">
    <property type="entry name" value="SAM-dependent_MTases_sf"/>
</dbReference>